<dbReference type="AlphaFoldDB" id="B6BU66"/>
<dbReference type="PANTHER" id="PTHR43340:SF1">
    <property type="entry name" value="HYPOXANTHINE PHOSPHORIBOSYLTRANSFERASE"/>
    <property type="match status" value="1"/>
</dbReference>
<name>B6BU66_9PROT</name>
<feature type="transmembrane region" description="Helical" evidence="3">
    <location>
        <begin position="35"/>
        <end position="55"/>
    </location>
</feature>
<dbReference type="Pfam" id="PF00156">
    <property type="entry name" value="Pribosyltran"/>
    <property type="match status" value="1"/>
</dbReference>
<dbReference type="GO" id="GO:0046100">
    <property type="term" value="P:hypoxanthine metabolic process"/>
    <property type="evidence" value="ECO:0007669"/>
    <property type="project" value="TreeGrafter"/>
</dbReference>
<sequence>MSSNDDQCLYTYQDILRSIEHLANQINKKTSSNELIFAPVMTGSLVFAGHLFPLLNHKNIYINYLHYSRYVDNKGLHNGIWVHKPTREEVLNKHILLVDDILDEGNTLFECQSLLKKLGAKTVTSCVLFYKPNNKVKIDADFKGLALPNLYVYGFGLDSNGLKRNHLNLYAQTK</sequence>
<evidence type="ECO:0000256" key="2">
    <source>
        <dbReference type="ARBA" id="ARBA00049402"/>
    </source>
</evidence>
<evidence type="ECO:0000313" key="5">
    <source>
        <dbReference type="EMBL" id="EDZ64577.1"/>
    </source>
</evidence>
<gene>
    <name evidence="5" type="ORF">KB13_709</name>
</gene>
<proteinExistence type="predicted"/>
<keyword evidence="3" id="KW-0472">Membrane</keyword>
<evidence type="ECO:0000259" key="4">
    <source>
        <dbReference type="Pfam" id="PF00156"/>
    </source>
</evidence>
<comment type="catalytic activity">
    <reaction evidence="1">
        <text>GMP + diphosphate = guanine + 5-phospho-alpha-D-ribose 1-diphosphate</text>
        <dbReference type="Rhea" id="RHEA:25424"/>
        <dbReference type="ChEBI" id="CHEBI:16235"/>
        <dbReference type="ChEBI" id="CHEBI:33019"/>
        <dbReference type="ChEBI" id="CHEBI:58017"/>
        <dbReference type="ChEBI" id="CHEBI:58115"/>
        <dbReference type="EC" id="2.4.2.8"/>
    </reaction>
    <physiologicalReaction direction="right-to-left" evidence="1">
        <dbReference type="Rhea" id="RHEA:25426"/>
    </physiologicalReaction>
</comment>
<accession>B6BU66</accession>
<dbReference type="CDD" id="cd06223">
    <property type="entry name" value="PRTases_typeI"/>
    <property type="match status" value="1"/>
</dbReference>
<evidence type="ECO:0000313" key="6">
    <source>
        <dbReference type="Proteomes" id="UP000004188"/>
    </source>
</evidence>
<dbReference type="EMBL" id="DS995299">
    <property type="protein sequence ID" value="EDZ64577.1"/>
    <property type="molecule type" value="Genomic_DNA"/>
</dbReference>
<dbReference type="InterPro" id="IPR000836">
    <property type="entry name" value="PRTase_dom"/>
</dbReference>
<keyword evidence="3" id="KW-1133">Transmembrane helix</keyword>
<dbReference type="Gene3D" id="3.40.50.2020">
    <property type="match status" value="1"/>
</dbReference>
<comment type="catalytic activity">
    <reaction evidence="2">
        <text>IMP + diphosphate = hypoxanthine + 5-phospho-alpha-D-ribose 1-diphosphate</text>
        <dbReference type="Rhea" id="RHEA:17973"/>
        <dbReference type="ChEBI" id="CHEBI:17368"/>
        <dbReference type="ChEBI" id="CHEBI:33019"/>
        <dbReference type="ChEBI" id="CHEBI:58017"/>
        <dbReference type="ChEBI" id="CHEBI:58053"/>
        <dbReference type="EC" id="2.4.2.8"/>
    </reaction>
    <physiologicalReaction direction="right-to-left" evidence="2">
        <dbReference type="Rhea" id="RHEA:17975"/>
    </physiologicalReaction>
</comment>
<dbReference type="HOGENOM" id="CLU_073615_2_0_4"/>
<dbReference type="STRING" id="314607.KB13_709"/>
<dbReference type="SUPFAM" id="SSF53271">
    <property type="entry name" value="PRTase-like"/>
    <property type="match status" value="1"/>
</dbReference>
<dbReference type="Proteomes" id="UP000004188">
    <property type="component" value="Unassembled WGS sequence"/>
</dbReference>
<feature type="domain" description="Phosphoribosyltransferase" evidence="4">
    <location>
        <begin position="12"/>
        <end position="146"/>
    </location>
</feature>
<keyword evidence="6" id="KW-1185">Reference proteome</keyword>
<dbReference type="GO" id="GO:0032264">
    <property type="term" value="P:IMP salvage"/>
    <property type="evidence" value="ECO:0007669"/>
    <property type="project" value="TreeGrafter"/>
</dbReference>
<dbReference type="InterPro" id="IPR050408">
    <property type="entry name" value="HGPRT"/>
</dbReference>
<dbReference type="GO" id="GO:0000287">
    <property type="term" value="F:magnesium ion binding"/>
    <property type="evidence" value="ECO:0007669"/>
    <property type="project" value="TreeGrafter"/>
</dbReference>
<dbReference type="GO" id="GO:0004422">
    <property type="term" value="F:hypoxanthine phosphoribosyltransferase activity"/>
    <property type="evidence" value="ECO:0007669"/>
    <property type="project" value="TreeGrafter"/>
</dbReference>
<protein>
    <submittedName>
        <fullName evidence="5">Hypoxanthine-guanine phosphoribosyltransferase</fullName>
    </submittedName>
</protein>
<dbReference type="eggNOG" id="COG0634">
    <property type="taxonomic scope" value="Bacteria"/>
</dbReference>
<keyword evidence="5" id="KW-0328">Glycosyltransferase</keyword>
<dbReference type="InterPro" id="IPR029057">
    <property type="entry name" value="PRTase-like"/>
</dbReference>
<dbReference type="GO" id="GO:0005829">
    <property type="term" value="C:cytosol"/>
    <property type="evidence" value="ECO:0007669"/>
    <property type="project" value="TreeGrafter"/>
</dbReference>
<dbReference type="GO" id="GO:0006178">
    <property type="term" value="P:guanine salvage"/>
    <property type="evidence" value="ECO:0007669"/>
    <property type="project" value="TreeGrafter"/>
</dbReference>
<keyword evidence="3" id="KW-0812">Transmembrane</keyword>
<evidence type="ECO:0000256" key="3">
    <source>
        <dbReference type="SAM" id="Phobius"/>
    </source>
</evidence>
<keyword evidence="5" id="KW-0808">Transferase</keyword>
<organism evidence="5 6">
    <name type="scientific">beta proteobacterium KB13</name>
    <dbReference type="NCBI Taxonomy" id="314607"/>
    <lineage>
        <taxon>Bacteria</taxon>
        <taxon>Pseudomonadati</taxon>
        <taxon>Pseudomonadota</taxon>
        <taxon>Betaproteobacteria</taxon>
        <taxon>Nitrosomonadales</taxon>
        <taxon>OM43 clade</taxon>
    </lineage>
</organism>
<dbReference type="GO" id="GO:0032263">
    <property type="term" value="P:GMP salvage"/>
    <property type="evidence" value="ECO:0007669"/>
    <property type="project" value="TreeGrafter"/>
</dbReference>
<evidence type="ECO:0000256" key="1">
    <source>
        <dbReference type="ARBA" id="ARBA00048811"/>
    </source>
</evidence>
<reference evidence="6" key="1">
    <citation type="journal article" date="2012" name="Stand. Genomic Sci.">
        <title>Genome sequence of strain HIMB624, a cultured representative from the OM43 clade of marine Betaproteobacteria.</title>
        <authorList>
            <person name="Huggett M.J."/>
            <person name="Hayakawa D.H."/>
            <person name="Rappe M.S."/>
        </authorList>
    </citation>
    <scope>NUCLEOTIDE SEQUENCE [LARGE SCALE GENOMIC DNA]</scope>
    <source>
        <strain evidence="6">KB13</strain>
    </source>
</reference>
<dbReference type="PANTHER" id="PTHR43340">
    <property type="entry name" value="HYPOXANTHINE-GUANINE PHOSPHORIBOSYLTRANSFERASE"/>
    <property type="match status" value="1"/>
</dbReference>